<evidence type="ECO:0000313" key="5">
    <source>
        <dbReference type="Proteomes" id="UP001139031"/>
    </source>
</evidence>
<dbReference type="InterPro" id="IPR036188">
    <property type="entry name" value="FAD/NAD-bd_sf"/>
</dbReference>
<dbReference type="SUPFAM" id="SSF51905">
    <property type="entry name" value="FAD/NAD(P)-binding domain"/>
    <property type="match status" value="1"/>
</dbReference>
<dbReference type="PANTHER" id="PTHR13789">
    <property type="entry name" value="MONOOXYGENASE"/>
    <property type="match status" value="1"/>
</dbReference>
<evidence type="ECO:0000259" key="3">
    <source>
        <dbReference type="Pfam" id="PF01494"/>
    </source>
</evidence>
<gene>
    <name evidence="4" type="ORF">K7C98_12415</name>
</gene>
<dbReference type="InterPro" id="IPR050493">
    <property type="entry name" value="FAD-dep_Monooxygenase_BioMet"/>
</dbReference>
<dbReference type="Proteomes" id="UP001139031">
    <property type="component" value="Unassembled WGS sequence"/>
</dbReference>
<dbReference type="Gene3D" id="3.50.50.60">
    <property type="entry name" value="FAD/NAD(P)-binding domain"/>
    <property type="match status" value="1"/>
</dbReference>
<protein>
    <submittedName>
        <fullName evidence="4">FAD-dependent monooxygenase</fullName>
    </submittedName>
</protein>
<evidence type="ECO:0000256" key="1">
    <source>
        <dbReference type="ARBA" id="ARBA00023002"/>
    </source>
</evidence>
<dbReference type="PANTHER" id="PTHR13789:SF309">
    <property type="entry name" value="PUTATIVE (AFU_ORTHOLOGUE AFUA_6G14510)-RELATED"/>
    <property type="match status" value="1"/>
</dbReference>
<dbReference type="EMBL" id="JAIRAU010000011">
    <property type="protein sequence ID" value="MBZ5710059.1"/>
    <property type="molecule type" value="Genomic_DNA"/>
</dbReference>
<evidence type="ECO:0000313" key="4">
    <source>
        <dbReference type="EMBL" id="MBZ5710059.1"/>
    </source>
</evidence>
<comment type="caution">
    <text evidence="4">The sequence shown here is derived from an EMBL/GenBank/DDBJ whole genome shotgun (WGS) entry which is preliminary data.</text>
</comment>
<dbReference type="GO" id="GO:0004497">
    <property type="term" value="F:monooxygenase activity"/>
    <property type="evidence" value="ECO:0007669"/>
    <property type="project" value="UniProtKB-KW"/>
</dbReference>
<keyword evidence="2 4" id="KW-0503">Monooxygenase</keyword>
<accession>A0ABS7TPA4</accession>
<reference evidence="4" key="1">
    <citation type="submission" date="2021-08" db="EMBL/GenBank/DDBJ databases">
        <authorList>
            <person name="Stevens D.C."/>
        </authorList>
    </citation>
    <scope>NUCLEOTIDE SEQUENCE</scope>
    <source>
        <strain evidence="4">DSM 53165</strain>
    </source>
</reference>
<feature type="domain" description="FAD-binding" evidence="3">
    <location>
        <begin position="18"/>
        <end position="357"/>
    </location>
</feature>
<dbReference type="InterPro" id="IPR002938">
    <property type="entry name" value="FAD-bd"/>
</dbReference>
<dbReference type="PRINTS" id="PR00420">
    <property type="entry name" value="RNGMNOXGNASE"/>
</dbReference>
<keyword evidence="1" id="KW-0560">Oxidoreductase</keyword>
<keyword evidence="5" id="KW-1185">Reference proteome</keyword>
<name>A0ABS7TPA4_9BACT</name>
<organism evidence="4 5">
    <name type="scientific">Nannocystis pusilla</name>
    <dbReference type="NCBI Taxonomy" id="889268"/>
    <lineage>
        <taxon>Bacteria</taxon>
        <taxon>Pseudomonadati</taxon>
        <taxon>Myxococcota</taxon>
        <taxon>Polyangia</taxon>
        <taxon>Nannocystales</taxon>
        <taxon>Nannocystaceae</taxon>
        <taxon>Nannocystis</taxon>
    </lineage>
</organism>
<dbReference type="Pfam" id="PF01494">
    <property type="entry name" value="FAD_binding_3"/>
    <property type="match status" value="1"/>
</dbReference>
<evidence type="ECO:0000256" key="2">
    <source>
        <dbReference type="ARBA" id="ARBA00023033"/>
    </source>
</evidence>
<sequence length="405" mass="43005">MTNSNGLAGAPRSRVRRALVVGGGVAGPTLALFLRRLGVATTVLEARTSERGDVGAFLGLAPNGLQVLAELGLAGAIAARGAACQGMRFENARGRCIGVIDHRDHVQRYGAQMMMIRRAALHTALIEAAAGRAAECRFGARVVALDERPGEVVARLDSGEELAADVLFGCDGVRSQVRALTLPDAPAPAYTGLCDVGGFARCPQAPLEPGWTVMTFGRRAFFGAFAAPGGEVWWFHNNGARAAMQAPDPEQRRASILALHRDDSPWIADVVRATPTLLGPWALHDIMTMPRWHAGRVCLLGDAAHATSPSAGQGASLALEDALVLSRCLRDADAPQEAFARFEAERRGRVEAIVRQARKNGDGKAPAGPVAAWFRDRMLPLFLRLGAKAQAEAFAHRIEWAAPGA</sequence>
<proteinExistence type="predicted"/>
<dbReference type="RefSeq" id="WP_224191830.1">
    <property type="nucleotide sequence ID" value="NZ_JAIRAU010000011.1"/>
</dbReference>